<dbReference type="InterPro" id="IPR003439">
    <property type="entry name" value="ABC_transporter-like_ATP-bd"/>
</dbReference>
<dbReference type="EMBL" id="AQGS01000023">
    <property type="protein sequence ID" value="EPS45143.1"/>
    <property type="molecule type" value="Genomic_DNA"/>
</dbReference>
<evidence type="ECO:0000313" key="4">
    <source>
        <dbReference type="EMBL" id="EPS45143.1"/>
    </source>
</evidence>
<name>S8C081_DACHA</name>
<dbReference type="PROSITE" id="PS50893">
    <property type="entry name" value="ABC_TRANSPORTER_2"/>
    <property type="match status" value="2"/>
</dbReference>
<evidence type="ECO:0000313" key="5">
    <source>
        <dbReference type="Proteomes" id="UP000015100"/>
    </source>
</evidence>
<protein>
    <recommendedName>
        <fullName evidence="3">ABC transporter domain-containing protein</fullName>
    </recommendedName>
</protein>
<dbReference type="Pfam" id="PF00005">
    <property type="entry name" value="ABC_tran"/>
    <property type="match status" value="2"/>
</dbReference>
<reference evidence="5" key="2">
    <citation type="submission" date="2013-04" db="EMBL/GenBank/DDBJ databases">
        <title>Genomic mechanisms accounting for the adaptation to parasitism in nematode-trapping fungi.</title>
        <authorList>
            <person name="Ahren D.G."/>
        </authorList>
    </citation>
    <scope>NUCLEOTIDE SEQUENCE [LARGE SCALE GENOMIC DNA]</scope>
    <source>
        <strain evidence="5">CBS 200.50</strain>
    </source>
</reference>
<organism evidence="4 5">
    <name type="scientific">Dactylellina haptotyla (strain CBS 200.50)</name>
    <name type="common">Nematode-trapping fungus</name>
    <name type="synonym">Monacrosporium haptotylum</name>
    <dbReference type="NCBI Taxonomy" id="1284197"/>
    <lineage>
        <taxon>Eukaryota</taxon>
        <taxon>Fungi</taxon>
        <taxon>Dikarya</taxon>
        <taxon>Ascomycota</taxon>
        <taxon>Pezizomycotina</taxon>
        <taxon>Orbiliomycetes</taxon>
        <taxon>Orbiliales</taxon>
        <taxon>Orbiliaceae</taxon>
        <taxon>Dactylellina</taxon>
    </lineage>
</organism>
<gene>
    <name evidence="4" type="ORF">H072_925</name>
</gene>
<dbReference type="OrthoDB" id="10255969at2759"/>
<keyword evidence="2" id="KW-0067">ATP-binding</keyword>
<dbReference type="OMA" id="WEIKKHI"/>
<keyword evidence="1" id="KW-0547">Nucleotide-binding</keyword>
<dbReference type="SUPFAM" id="SSF52540">
    <property type="entry name" value="P-loop containing nucleoside triphosphate hydrolases"/>
    <property type="match status" value="2"/>
</dbReference>
<dbReference type="InterPro" id="IPR027417">
    <property type="entry name" value="P-loop_NTPase"/>
</dbReference>
<dbReference type="STRING" id="1284197.S8C081"/>
<keyword evidence="5" id="KW-1185">Reference proteome</keyword>
<evidence type="ECO:0000259" key="3">
    <source>
        <dbReference type="PROSITE" id="PS50893"/>
    </source>
</evidence>
<dbReference type="SMART" id="SM00382">
    <property type="entry name" value="AAA"/>
    <property type="match status" value="2"/>
</dbReference>
<dbReference type="AlphaFoldDB" id="S8C081"/>
<dbReference type="GO" id="GO:0005524">
    <property type="term" value="F:ATP binding"/>
    <property type="evidence" value="ECO:0007669"/>
    <property type="project" value="UniProtKB-KW"/>
</dbReference>
<dbReference type="Gene3D" id="3.40.50.300">
    <property type="entry name" value="P-loop containing nucleotide triphosphate hydrolases"/>
    <property type="match status" value="2"/>
</dbReference>
<reference evidence="4 5" key="1">
    <citation type="journal article" date="2013" name="PLoS Genet.">
        <title>Genomic mechanisms accounting for the adaptation to parasitism in nematode-trapping fungi.</title>
        <authorList>
            <person name="Meerupati T."/>
            <person name="Andersson K.M."/>
            <person name="Friman E."/>
            <person name="Kumar D."/>
            <person name="Tunlid A."/>
            <person name="Ahren D."/>
        </authorList>
    </citation>
    <scope>NUCLEOTIDE SEQUENCE [LARGE SCALE GENOMIC DNA]</scope>
    <source>
        <strain evidence="4 5">CBS 200.50</strain>
    </source>
</reference>
<accession>S8C081</accession>
<dbReference type="InterPro" id="IPR003593">
    <property type="entry name" value="AAA+_ATPase"/>
</dbReference>
<dbReference type="GO" id="GO:0016887">
    <property type="term" value="F:ATP hydrolysis activity"/>
    <property type="evidence" value="ECO:0007669"/>
    <property type="project" value="InterPro"/>
</dbReference>
<evidence type="ECO:0000256" key="1">
    <source>
        <dbReference type="ARBA" id="ARBA00022741"/>
    </source>
</evidence>
<feature type="domain" description="ABC transporter" evidence="3">
    <location>
        <begin position="337"/>
        <end position="567"/>
    </location>
</feature>
<dbReference type="Proteomes" id="UP000015100">
    <property type="component" value="Unassembled WGS sequence"/>
</dbReference>
<dbReference type="PANTHER" id="PTHR43514:SF4">
    <property type="entry name" value="ABC TRANSPORTER I FAMILY MEMBER 10"/>
    <property type="match status" value="1"/>
</dbReference>
<dbReference type="eggNOG" id="KOG0927">
    <property type="taxonomic scope" value="Eukaryota"/>
</dbReference>
<dbReference type="InterPro" id="IPR050334">
    <property type="entry name" value="Molybdenum_import_ModC"/>
</dbReference>
<sequence length="570" mass="63983">MGYSQYKMVVFRATCPQTTHCITMSSSLVRIANSTFSRASSGQVFFPNLSFSIPSLQSSTKCVERWGVLGPSSSGKSTFLQILQGSLICTPPAGRTYPAITNQRKYPSSSIALVDFSAKGSFGENVMGEYESRRGSKDLTLRQWLERTALHLPLYTDNFDFESHLATRAADVPLETVTTGLRLTKLLEQPVSTLSNGQGRRARIAQALLKGVELLLLDEPFMGLDPWSTDQLSDLLEKISSPRTGDISKISSQVVISLRPQDYLPDWITHIAYMEDSQIVAMGNKDETMSSLKLKKTSSSPAVGILQQVYKSDLESQDMPRAAETTQTKNESKEVLVEMMDIKISYKDREILKDFSWTIKRGDRWGLFGPNGSGKTTILAIITSDHPFSYSQPVKLFGRHRLPSPGIRGISVFELQSLIGHSSPEIHQFFPRRLSLRQCVESAWAETFITKPHFSSNAKELVDDIFAYFEISAEDQLTSFSDCGLSTQRLALFMRAIVKRPDIVILDEAFSGMDSKLRDKCMHYLENSLEERQALIVVSHLDEEIPRVVDKWVRLREAGEEEKAIFGKRE</sequence>
<dbReference type="PANTHER" id="PTHR43514">
    <property type="entry name" value="ABC TRANSPORTER I FAMILY MEMBER 10"/>
    <property type="match status" value="1"/>
</dbReference>
<dbReference type="HOGENOM" id="CLU_000604_45_1_1"/>
<proteinExistence type="predicted"/>
<feature type="domain" description="ABC transporter" evidence="3">
    <location>
        <begin position="29"/>
        <end position="301"/>
    </location>
</feature>
<evidence type="ECO:0000256" key="2">
    <source>
        <dbReference type="ARBA" id="ARBA00022840"/>
    </source>
</evidence>
<comment type="caution">
    <text evidence="4">The sequence shown here is derived from an EMBL/GenBank/DDBJ whole genome shotgun (WGS) entry which is preliminary data.</text>
</comment>